<name>A0A6P2CQD1_9BACT</name>
<proteinExistence type="predicted"/>
<evidence type="ECO:0000313" key="2">
    <source>
        <dbReference type="EMBL" id="VTR90777.1"/>
    </source>
</evidence>
<feature type="compositionally biased region" description="Acidic residues" evidence="1">
    <location>
        <begin position="93"/>
        <end position="102"/>
    </location>
</feature>
<accession>A0A6P2CQD1</accession>
<dbReference type="KEGG" id="gms:SOIL9_69370"/>
<feature type="region of interest" description="Disordered" evidence="1">
    <location>
        <begin position="64"/>
        <end position="114"/>
    </location>
</feature>
<gene>
    <name evidence="2" type="ORF">SOIL9_69370</name>
</gene>
<sequence length="153" mass="16547">MRMVVAISATSAVLGYTIVHFAFFAKSTPATEPETTAVQTSAEPVVLANVVEVTDTDLLLDPAPSKVTGVPFDTTEPNEFTVPTSAKPIPPAADEDEDDPDTTEVAPMPRAVSARPALDSHRVAWYGSLPIPRQLNEALIQQYQQIRAMGFYF</sequence>
<evidence type="ECO:0000256" key="1">
    <source>
        <dbReference type="SAM" id="MobiDB-lite"/>
    </source>
</evidence>
<organism evidence="2 3">
    <name type="scientific">Gemmata massiliana</name>
    <dbReference type="NCBI Taxonomy" id="1210884"/>
    <lineage>
        <taxon>Bacteria</taxon>
        <taxon>Pseudomonadati</taxon>
        <taxon>Planctomycetota</taxon>
        <taxon>Planctomycetia</taxon>
        <taxon>Gemmatales</taxon>
        <taxon>Gemmataceae</taxon>
        <taxon>Gemmata</taxon>
    </lineage>
</organism>
<feature type="compositionally biased region" description="Polar residues" evidence="1">
    <location>
        <begin position="75"/>
        <end position="84"/>
    </location>
</feature>
<keyword evidence="3" id="KW-1185">Reference proteome</keyword>
<dbReference type="RefSeq" id="WP_162665866.1">
    <property type="nucleotide sequence ID" value="NZ_LR593886.1"/>
</dbReference>
<dbReference type="AlphaFoldDB" id="A0A6P2CQD1"/>
<evidence type="ECO:0000313" key="3">
    <source>
        <dbReference type="Proteomes" id="UP000464178"/>
    </source>
</evidence>
<protein>
    <submittedName>
        <fullName evidence="2">Uncharacterized protein</fullName>
    </submittedName>
</protein>
<reference evidence="2 3" key="1">
    <citation type="submission" date="2019-05" db="EMBL/GenBank/DDBJ databases">
        <authorList>
            <consortium name="Science for Life Laboratories"/>
        </authorList>
    </citation>
    <scope>NUCLEOTIDE SEQUENCE [LARGE SCALE GENOMIC DNA]</scope>
    <source>
        <strain evidence="2">Soil9</strain>
    </source>
</reference>
<dbReference type="Proteomes" id="UP000464178">
    <property type="component" value="Chromosome"/>
</dbReference>
<dbReference type="EMBL" id="LR593886">
    <property type="protein sequence ID" value="VTR90777.1"/>
    <property type="molecule type" value="Genomic_DNA"/>
</dbReference>